<accession>A0A0A8YXL7</accession>
<reference evidence="1" key="2">
    <citation type="journal article" date="2015" name="Data Brief">
        <title>Shoot transcriptome of the giant reed, Arundo donax.</title>
        <authorList>
            <person name="Barrero R.A."/>
            <person name="Guerrero F.D."/>
            <person name="Moolhuijzen P."/>
            <person name="Goolsby J.A."/>
            <person name="Tidwell J."/>
            <person name="Bellgard S.E."/>
            <person name="Bellgard M.I."/>
        </authorList>
    </citation>
    <scope>NUCLEOTIDE SEQUENCE</scope>
    <source>
        <tissue evidence="1">Shoot tissue taken approximately 20 cm above the soil surface</tissue>
    </source>
</reference>
<proteinExistence type="predicted"/>
<dbReference type="AlphaFoldDB" id="A0A0A8YXL7"/>
<name>A0A0A8YXL7_ARUDO</name>
<protein>
    <submittedName>
        <fullName evidence="1">Uncharacterized protein</fullName>
    </submittedName>
</protein>
<organism evidence="1">
    <name type="scientific">Arundo donax</name>
    <name type="common">Giant reed</name>
    <name type="synonym">Donax arundinaceus</name>
    <dbReference type="NCBI Taxonomy" id="35708"/>
    <lineage>
        <taxon>Eukaryota</taxon>
        <taxon>Viridiplantae</taxon>
        <taxon>Streptophyta</taxon>
        <taxon>Embryophyta</taxon>
        <taxon>Tracheophyta</taxon>
        <taxon>Spermatophyta</taxon>
        <taxon>Magnoliopsida</taxon>
        <taxon>Liliopsida</taxon>
        <taxon>Poales</taxon>
        <taxon>Poaceae</taxon>
        <taxon>PACMAD clade</taxon>
        <taxon>Arundinoideae</taxon>
        <taxon>Arundineae</taxon>
        <taxon>Arundo</taxon>
    </lineage>
</organism>
<evidence type="ECO:0000313" key="1">
    <source>
        <dbReference type="EMBL" id="JAD30128.1"/>
    </source>
</evidence>
<dbReference type="EMBL" id="GBRH01267767">
    <property type="protein sequence ID" value="JAD30128.1"/>
    <property type="molecule type" value="Transcribed_RNA"/>
</dbReference>
<sequence>MRCYLHAAKVFCSKTIVEYTIIQDMLIVFIHLSSTVASDGIQL</sequence>
<reference evidence="1" key="1">
    <citation type="submission" date="2014-09" db="EMBL/GenBank/DDBJ databases">
        <authorList>
            <person name="Magalhaes I.L.F."/>
            <person name="Oliveira U."/>
            <person name="Santos F.R."/>
            <person name="Vidigal T.H.D.A."/>
            <person name="Brescovit A.D."/>
            <person name="Santos A.J."/>
        </authorList>
    </citation>
    <scope>NUCLEOTIDE SEQUENCE</scope>
    <source>
        <tissue evidence="1">Shoot tissue taken approximately 20 cm above the soil surface</tissue>
    </source>
</reference>